<evidence type="ECO:0000256" key="6">
    <source>
        <dbReference type="SAM" id="MobiDB-lite"/>
    </source>
</evidence>
<dbReference type="KEGG" id="nnu:104613351"/>
<feature type="compositionally biased region" description="Low complexity" evidence="6">
    <location>
        <begin position="186"/>
        <end position="198"/>
    </location>
</feature>
<dbReference type="InterPro" id="IPR006045">
    <property type="entry name" value="Cupin_1"/>
</dbReference>
<feature type="compositionally biased region" description="Low complexity" evidence="6">
    <location>
        <begin position="382"/>
        <end position="394"/>
    </location>
</feature>
<evidence type="ECO:0000256" key="3">
    <source>
        <dbReference type="ARBA" id="ARBA00022761"/>
    </source>
</evidence>
<comment type="similarity">
    <text evidence="1">Belongs to the 11S seed storage protein (globulins) family.</text>
</comment>
<dbReference type="Gene3D" id="2.60.120.10">
    <property type="entry name" value="Jelly Rolls"/>
    <property type="match status" value="3"/>
</dbReference>
<dbReference type="OrthoDB" id="1903982at2759"/>
<dbReference type="CDD" id="cd02243">
    <property type="entry name" value="cupin_11S_legumin_C"/>
    <property type="match status" value="1"/>
</dbReference>
<dbReference type="SMR" id="A0A1U8BGW9"/>
<dbReference type="InterPro" id="IPR050253">
    <property type="entry name" value="Seed_Storage-Functional"/>
</dbReference>
<feature type="compositionally biased region" description="Basic and acidic residues" evidence="6">
    <location>
        <begin position="245"/>
        <end position="261"/>
    </location>
</feature>
<feature type="chain" id="PRO_5010574960" evidence="7">
    <location>
        <begin position="25"/>
        <end position="645"/>
    </location>
</feature>
<dbReference type="Pfam" id="PF00190">
    <property type="entry name" value="Cupin_1"/>
    <property type="match status" value="3"/>
</dbReference>
<organism evidence="9 10">
    <name type="scientific">Nelumbo nucifera</name>
    <name type="common">Sacred lotus</name>
    <dbReference type="NCBI Taxonomy" id="4432"/>
    <lineage>
        <taxon>Eukaryota</taxon>
        <taxon>Viridiplantae</taxon>
        <taxon>Streptophyta</taxon>
        <taxon>Embryophyta</taxon>
        <taxon>Tracheophyta</taxon>
        <taxon>Spermatophyta</taxon>
        <taxon>Magnoliopsida</taxon>
        <taxon>Proteales</taxon>
        <taxon>Nelumbonaceae</taxon>
        <taxon>Nelumbo</taxon>
    </lineage>
</organism>
<feature type="region of interest" description="Disordered" evidence="6">
    <location>
        <begin position="356"/>
        <end position="394"/>
    </location>
</feature>
<evidence type="ECO:0000256" key="2">
    <source>
        <dbReference type="ARBA" id="ARBA00022729"/>
    </source>
</evidence>
<dbReference type="AlphaFoldDB" id="A0A1U8BGW9"/>
<sequence>MAKSFVLSLSLCLFILFHGCLTLARQYKLDEGYIQLRRRQFQGEQQQSECQINNLDALEPSRRIEAEAGRLEIWDGNNEQFRCAGVAAYRVTIQPKGLSLPVYQNTPQIIYIVQGRGVLGLSIPGCPETFQSSFEQYQQSEEGEEDDEAYSSSQGSKDQGGKSQQSKDPSSRSQESEDQHSRHQGSKSQQSKDQSSRSQRSEDEDPDQQSGRQGSKSQQSEDQSSRSQRSKSQQSEDQSSRSQQRSHDQHSRSQRSQDQHSRSQRSKSQQSEDQSSRSQQRSHDQHSRSQRSGDFYQKLRFFKEKDILFVPQGVAYWAYNDGDTPTVAISIIDIRNDFNQLDDEVRNFWLAGNVQDQDQDQDQEEQQQQQQKQKQKQRRSSSSRSEKVGQQSSSSVFSGFDTEILAQAFGVTKKTVRKLQGENDQRGPIIQVERELRVIRSILSDEEDERQQEKNTNGLEEGLCNMRLTHNIGKATSSDVYTPFGGRVATLNSQSLPILGYYQLSAERGHLYKNALLSPHWNINAHSVMYVIRGEARVQIVGNSGQTVFDGQLCEGQLVIVPQNFVVVKQAGDNGFEWVSVKTSDNAMTSPLVGRTSAIRAMPEEVLMHSYQISREEARKLKYNREEMSILSPNFESIDGKFSMI</sequence>
<dbReference type="STRING" id="4432.A0A1U8BGW9"/>
<dbReference type="Proteomes" id="UP000189703">
    <property type="component" value="Unplaced"/>
</dbReference>
<keyword evidence="5" id="KW-1015">Disulfide bond</keyword>
<dbReference type="GeneID" id="104613351"/>
<feature type="region of interest" description="Disordered" evidence="6">
    <location>
        <begin position="133"/>
        <end position="292"/>
    </location>
</feature>
<proteinExistence type="inferred from homology"/>
<dbReference type="CDD" id="cd02242">
    <property type="entry name" value="cupin_11S_legumin_N"/>
    <property type="match status" value="1"/>
</dbReference>
<dbReference type="InterPro" id="IPR014710">
    <property type="entry name" value="RmlC-like_jellyroll"/>
</dbReference>
<dbReference type="FunFam" id="2.60.120.10:FF:000073">
    <property type="entry name" value="Glycinin G1"/>
    <property type="match status" value="1"/>
</dbReference>
<keyword evidence="9" id="KW-1185">Reference proteome</keyword>
<keyword evidence="3" id="KW-0758">Storage protein</keyword>
<feature type="domain" description="Cupin type-1" evidence="8">
    <location>
        <begin position="55"/>
        <end position="417"/>
    </location>
</feature>
<dbReference type="OMA" id="FRECRFE"/>
<accession>A0A1U8BGW9</accession>
<name>A0A1U8BGW9_NELNU</name>
<dbReference type="eggNOG" id="ENOG502QU1J">
    <property type="taxonomic scope" value="Eukaryota"/>
</dbReference>
<dbReference type="InParanoid" id="A0A1U8BGW9"/>
<dbReference type="PRINTS" id="PR00439">
    <property type="entry name" value="11SGLOBULIN"/>
</dbReference>
<protein>
    <submittedName>
        <fullName evidence="10">11S globulin subunit beta-like</fullName>
    </submittedName>
</protein>
<dbReference type="InterPro" id="IPR011051">
    <property type="entry name" value="RmlC_Cupin_sf"/>
</dbReference>
<dbReference type="SMART" id="SM00835">
    <property type="entry name" value="Cupin_1"/>
    <property type="match status" value="2"/>
</dbReference>
<feature type="compositionally biased region" description="Low complexity" evidence="6">
    <location>
        <begin position="208"/>
        <end position="243"/>
    </location>
</feature>
<dbReference type="PANTHER" id="PTHR31189:SF35">
    <property type="entry name" value="12S SEED STORAGE PROTEIN CRB"/>
    <property type="match status" value="1"/>
</dbReference>
<keyword evidence="4" id="KW-0708">Seed storage protein</keyword>
<dbReference type="PANTHER" id="PTHR31189">
    <property type="entry name" value="OS03G0336100 PROTEIN-RELATED"/>
    <property type="match status" value="1"/>
</dbReference>
<dbReference type="GO" id="GO:0045735">
    <property type="term" value="F:nutrient reservoir activity"/>
    <property type="evidence" value="ECO:0007669"/>
    <property type="project" value="UniProtKB-KW"/>
</dbReference>
<reference evidence="10" key="1">
    <citation type="submission" date="2025-08" db="UniProtKB">
        <authorList>
            <consortium name="RefSeq"/>
        </authorList>
    </citation>
    <scope>IDENTIFICATION</scope>
</reference>
<dbReference type="RefSeq" id="XP_010279433.1">
    <property type="nucleotide sequence ID" value="XM_010281131.2"/>
</dbReference>
<gene>
    <name evidence="10" type="primary">LOC104613351</name>
</gene>
<dbReference type="SUPFAM" id="SSF51182">
    <property type="entry name" value="RmlC-like cupins"/>
    <property type="match status" value="1"/>
</dbReference>
<evidence type="ECO:0000256" key="1">
    <source>
        <dbReference type="ARBA" id="ARBA00007178"/>
    </source>
</evidence>
<keyword evidence="2 7" id="KW-0732">Signal</keyword>
<feature type="signal peptide" evidence="7">
    <location>
        <begin position="1"/>
        <end position="24"/>
    </location>
</feature>
<evidence type="ECO:0000256" key="5">
    <source>
        <dbReference type="ARBA" id="ARBA00023157"/>
    </source>
</evidence>
<evidence type="ECO:0000256" key="4">
    <source>
        <dbReference type="ARBA" id="ARBA00023129"/>
    </source>
</evidence>
<evidence type="ECO:0000256" key="7">
    <source>
        <dbReference type="SAM" id="SignalP"/>
    </source>
</evidence>
<evidence type="ECO:0000313" key="10">
    <source>
        <dbReference type="RefSeq" id="XP_010279433.1"/>
    </source>
</evidence>
<evidence type="ECO:0000313" key="9">
    <source>
        <dbReference type="Proteomes" id="UP000189703"/>
    </source>
</evidence>
<dbReference type="GO" id="GO:0048316">
    <property type="term" value="P:seed development"/>
    <property type="evidence" value="ECO:0007669"/>
    <property type="project" value="UniProtKB-ARBA"/>
</dbReference>
<dbReference type="InterPro" id="IPR006044">
    <property type="entry name" value="11S_seedstore_pln"/>
</dbReference>
<feature type="compositionally biased region" description="Low complexity" evidence="6">
    <location>
        <begin position="266"/>
        <end position="279"/>
    </location>
</feature>
<feature type="domain" description="Cupin type-1" evidence="8">
    <location>
        <begin position="470"/>
        <end position="619"/>
    </location>
</feature>
<evidence type="ECO:0000259" key="8">
    <source>
        <dbReference type="SMART" id="SM00835"/>
    </source>
</evidence>
<feature type="compositionally biased region" description="Low complexity" evidence="6">
    <location>
        <begin position="150"/>
        <end position="168"/>
    </location>
</feature>